<keyword evidence="1" id="KW-1133">Transmembrane helix</keyword>
<dbReference type="EMBL" id="RCHS01000234">
    <property type="protein sequence ID" value="RMX60131.1"/>
    <property type="molecule type" value="Genomic_DNA"/>
</dbReference>
<organism evidence="2 3">
    <name type="scientific">Pocillopora damicornis</name>
    <name type="common">Cauliflower coral</name>
    <name type="synonym">Millepora damicornis</name>
    <dbReference type="NCBI Taxonomy" id="46731"/>
    <lineage>
        <taxon>Eukaryota</taxon>
        <taxon>Metazoa</taxon>
        <taxon>Cnidaria</taxon>
        <taxon>Anthozoa</taxon>
        <taxon>Hexacorallia</taxon>
        <taxon>Scleractinia</taxon>
        <taxon>Astrocoeniina</taxon>
        <taxon>Pocilloporidae</taxon>
        <taxon>Pocillopora</taxon>
    </lineage>
</organism>
<evidence type="ECO:0000313" key="2">
    <source>
        <dbReference type="EMBL" id="RMX60131.1"/>
    </source>
</evidence>
<gene>
    <name evidence="2" type="ORF">pdam_00019529</name>
</gene>
<dbReference type="AlphaFoldDB" id="A0A3M6V2H7"/>
<proteinExistence type="predicted"/>
<evidence type="ECO:0000313" key="3">
    <source>
        <dbReference type="Proteomes" id="UP000275408"/>
    </source>
</evidence>
<keyword evidence="1" id="KW-0472">Membrane</keyword>
<sequence length="66" mass="7333">MVSTIVEDSPTHRLCPEYAFNSMFPSSLLMISRVGLFLVNSCPVLSLLSCSENRGTRHLEHAVLKP</sequence>
<protein>
    <submittedName>
        <fullName evidence="2">Uncharacterized protein</fullName>
    </submittedName>
</protein>
<name>A0A3M6V2H7_POCDA</name>
<reference evidence="2 3" key="1">
    <citation type="journal article" date="2018" name="Sci. Rep.">
        <title>Comparative analysis of the Pocillopora damicornis genome highlights role of immune system in coral evolution.</title>
        <authorList>
            <person name="Cunning R."/>
            <person name="Bay R.A."/>
            <person name="Gillette P."/>
            <person name="Baker A.C."/>
            <person name="Traylor-Knowles N."/>
        </authorList>
    </citation>
    <scope>NUCLEOTIDE SEQUENCE [LARGE SCALE GENOMIC DNA]</scope>
    <source>
        <strain evidence="2">RSMAS</strain>
        <tissue evidence="2">Whole animal</tissue>
    </source>
</reference>
<keyword evidence="3" id="KW-1185">Reference proteome</keyword>
<evidence type="ECO:0000256" key="1">
    <source>
        <dbReference type="SAM" id="Phobius"/>
    </source>
</evidence>
<comment type="caution">
    <text evidence="2">The sequence shown here is derived from an EMBL/GenBank/DDBJ whole genome shotgun (WGS) entry which is preliminary data.</text>
</comment>
<dbReference type="Proteomes" id="UP000275408">
    <property type="component" value="Unassembled WGS sequence"/>
</dbReference>
<feature type="transmembrane region" description="Helical" evidence="1">
    <location>
        <begin position="28"/>
        <end position="48"/>
    </location>
</feature>
<keyword evidence="1" id="KW-0812">Transmembrane</keyword>
<accession>A0A3M6V2H7</accession>